<dbReference type="EMBL" id="JRNT01000006">
    <property type="protein sequence ID" value="KGF47949.1"/>
    <property type="molecule type" value="Genomic_DNA"/>
</dbReference>
<comment type="similarity">
    <text evidence="1 12 13">Belongs to the peptidase S24 family.</text>
</comment>
<evidence type="ECO:0000313" key="16">
    <source>
        <dbReference type="EMBL" id="KGF47949.1"/>
    </source>
</evidence>
<keyword evidence="5 12" id="KW-0378">Hydrolase</keyword>
<dbReference type="RefSeq" id="WP_038151507.1">
    <property type="nucleotide sequence ID" value="NZ_JRNT01000006.1"/>
</dbReference>
<dbReference type="GO" id="GO:0045892">
    <property type="term" value="P:negative regulation of DNA-templated transcription"/>
    <property type="evidence" value="ECO:0007669"/>
    <property type="project" value="UniProtKB-UniRule"/>
</dbReference>
<feature type="domain" description="Peptidase S24/S26A/S26B/S26C" evidence="14">
    <location>
        <begin position="106"/>
        <end position="218"/>
    </location>
</feature>
<evidence type="ECO:0000256" key="4">
    <source>
        <dbReference type="ARBA" id="ARBA00022763"/>
    </source>
</evidence>
<evidence type="ECO:0000256" key="5">
    <source>
        <dbReference type="ARBA" id="ARBA00022801"/>
    </source>
</evidence>
<feature type="domain" description="LexA repressor DNA-binding" evidence="15">
    <location>
        <begin position="8"/>
        <end position="68"/>
    </location>
</feature>
<evidence type="ECO:0000256" key="6">
    <source>
        <dbReference type="ARBA" id="ARBA00022813"/>
    </source>
</evidence>
<feature type="site" description="Cleavage; by autolysis" evidence="12">
    <location>
        <begin position="113"/>
        <end position="114"/>
    </location>
</feature>
<feature type="DNA-binding region" description="H-T-H motif" evidence="12">
    <location>
        <begin position="32"/>
        <end position="52"/>
    </location>
</feature>
<comment type="catalytic activity">
    <reaction evidence="12">
        <text>Hydrolysis of Ala-|-Gly bond in repressor LexA.</text>
        <dbReference type="EC" id="3.4.21.88"/>
    </reaction>
</comment>
<evidence type="ECO:0000256" key="9">
    <source>
        <dbReference type="ARBA" id="ARBA00023163"/>
    </source>
</evidence>
<keyword evidence="8 12" id="KW-0238">DNA-binding</keyword>
<accession>A0A096CRJ5</accession>
<dbReference type="InterPro" id="IPR050077">
    <property type="entry name" value="LexA_repressor"/>
</dbReference>
<dbReference type="Gene3D" id="2.10.109.10">
    <property type="entry name" value="Umud Fragment, subunit A"/>
    <property type="match status" value="1"/>
</dbReference>
<evidence type="ECO:0000256" key="12">
    <source>
        <dbReference type="HAMAP-Rule" id="MF_00015"/>
    </source>
</evidence>
<keyword evidence="6 12" id="KW-0068">Autocatalytic cleavage</keyword>
<keyword evidence="17" id="KW-1185">Reference proteome</keyword>
<dbReference type="InterPro" id="IPR039418">
    <property type="entry name" value="LexA-like"/>
</dbReference>
<dbReference type="SUPFAM" id="SSF51306">
    <property type="entry name" value="LexA/Signal peptidase"/>
    <property type="match status" value="1"/>
</dbReference>
<comment type="function">
    <text evidence="12">Represses a number of genes involved in the response to DNA damage (SOS response), including recA and lexA. In the presence of single-stranded DNA, RecA interacts with LexA causing an autocatalytic cleavage which disrupts the DNA-binding part of LexA, leading to derepression of the SOS regulon and eventually DNA repair.</text>
</comment>
<dbReference type="CDD" id="cd00090">
    <property type="entry name" value="HTH_ARSR"/>
    <property type="match status" value="1"/>
</dbReference>
<dbReference type="GO" id="GO:0003677">
    <property type="term" value="F:DNA binding"/>
    <property type="evidence" value="ECO:0007669"/>
    <property type="project" value="UniProtKB-UniRule"/>
</dbReference>
<evidence type="ECO:0000256" key="7">
    <source>
        <dbReference type="ARBA" id="ARBA00023015"/>
    </source>
</evidence>
<dbReference type="SUPFAM" id="SSF46785">
    <property type="entry name" value="Winged helix' DNA-binding domain"/>
    <property type="match status" value="1"/>
</dbReference>
<dbReference type="GO" id="GO:0004252">
    <property type="term" value="F:serine-type endopeptidase activity"/>
    <property type="evidence" value="ECO:0007669"/>
    <property type="project" value="UniProtKB-UniRule"/>
</dbReference>
<keyword evidence="7 12" id="KW-0805">Transcription regulation</keyword>
<dbReference type="NCBIfam" id="TIGR00498">
    <property type="entry name" value="lexA"/>
    <property type="match status" value="1"/>
</dbReference>
<dbReference type="InterPro" id="IPR036388">
    <property type="entry name" value="WH-like_DNA-bd_sf"/>
</dbReference>
<evidence type="ECO:0000256" key="11">
    <source>
        <dbReference type="ARBA" id="ARBA00023236"/>
    </source>
</evidence>
<evidence type="ECO:0000256" key="8">
    <source>
        <dbReference type="ARBA" id="ARBA00023125"/>
    </source>
</evidence>
<dbReference type="CDD" id="cd06529">
    <property type="entry name" value="S24_LexA-like"/>
    <property type="match status" value="1"/>
</dbReference>
<evidence type="ECO:0000259" key="14">
    <source>
        <dbReference type="Pfam" id="PF00717"/>
    </source>
</evidence>
<gene>
    <name evidence="12" type="primary">lexA</name>
    <name evidence="16" type="ORF">HMPREF0872_02345</name>
</gene>
<name>A0A096CRJ5_9FIRM</name>
<dbReference type="GO" id="GO:0006508">
    <property type="term" value="P:proteolysis"/>
    <property type="evidence" value="ECO:0007669"/>
    <property type="project" value="InterPro"/>
</dbReference>
<protein>
    <recommendedName>
        <fullName evidence="12">LexA repressor</fullName>
        <ecNumber evidence="12">3.4.21.88</ecNumber>
    </recommendedName>
</protein>
<keyword evidence="9 12" id="KW-0804">Transcription</keyword>
<dbReference type="GO" id="GO:0006281">
    <property type="term" value="P:DNA repair"/>
    <property type="evidence" value="ECO:0007669"/>
    <property type="project" value="UniProtKB-UniRule"/>
</dbReference>
<dbReference type="Pfam" id="PF01726">
    <property type="entry name" value="LexA_DNA_bind"/>
    <property type="match status" value="1"/>
</dbReference>
<dbReference type="InterPro" id="IPR036390">
    <property type="entry name" value="WH_DNA-bd_sf"/>
</dbReference>
<dbReference type="GO" id="GO:0009432">
    <property type="term" value="P:SOS response"/>
    <property type="evidence" value="ECO:0007669"/>
    <property type="project" value="UniProtKB-UniRule"/>
</dbReference>
<keyword evidence="11 12" id="KW-0742">SOS response</keyword>
<dbReference type="InterPro" id="IPR006199">
    <property type="entry name" value="LexA_DNA-bd_dom"/>
</dbReference>
<comment type="caution">
    <text evidence="16">The sequence shown here is derived from an EMBL/GenBank/DDBJ whole genome shotgun (WGS) entry which is preliminary data.</text>
</comment>
<evidence type="ECO:0000256" key="3">
    <source>
        <dbReference type="ARBA" id="ARBA00022705"/>
    </source>
</evidence>
<feature type="active site" description="For autocatalytic cleavage activity" evidence="12">
    <location>
        <position position="185"/>
    </location>
</feature>
<feature type="active site" description="For autocatalytic cleavage activity" evidence="12">
    <location>
        <position position="148"/>
    </location>
</feature>
<comment type="subunit">
    <text evidence="12">Homodimer.</text>
</comment>
<evidence type="ECO:0000256" key="10">
    <source>
        <dbReference type="ARBA" id="ARBA00023204"/>
    </source>
</evidence>
<evidence type="ECO:0000256" key="13">
    <source>
        <dbReference type="RuleBase" id="RU003991"/>
    </source>
</evidence>
<dbReference type="GO" id="GO:0006260">
    <property type="term" value="P:DNA replication"/>
    <property type="evidence" value="ECO:0007669"/>
    <property type="project" value="UniProtKB-UniRule"/>
</dbReference>
<dbReference type="Pfam" id="PF00717">
    <property type="entry name" value="Peptidase_S24"/>
    <property type="match status" value="1"/>
</dbReference>
<dbReference type="InterPro" id="IPR006197">
    <property type="entry name" value="Peptidase_S24_LexA"/>
</dbReference>
<dbReference type="PRINTS" id="PR00726">
    <property type="entry name" value="LEXASERPTASE"/>
</dbReference>
<dbReference type="InterPro" id="IPR006200">
    <property type="entry name" value="LexA"/>
</dbReference>
<proteinExistence type="inferred from homology"/>
<dbReference type="Gene3D" id="1.10.10.10">
    <property type="entry name" value="Winged helix-like DNA-binding domain superfamily/Winged helix DNA-binding domain"/>
    <property type="match status" value="1"/>
</dbReference>
<organism evidence="16 17">
    <name type="scientific">Veillonella montpellierensis DNF00314</name>
    <dbReference type="NCBI Taxonomy" id="1401067"/>
    <lineage>
        <taxon>Bacteria</taxon>
        <taxon>Bacillati</taxon>
        <taxon>Bacillota</taxon>
        <taxon>Negativicutes</taxon>
        <taxon>Veillonellales</taxon>
        <taxon>Veillonellaceae</taxon>
        <taxon>Veillonella</taxon>
    </lineage>
</organism>
<keyword evidence="3 12" id="KW-0235">DNA replication</keyword>
<sequence length="225" mass="25201">MRHPATDINSKQIKILEYITNCLQNEYRCPTVREICEYIGLSSTSTVHSHLNALERFGYIKRDKNKNRSISVMHMPKTQPSVNNITNECTTSEEFEFMGSHLRQIPLVGTVQAGAPITAIQNIEDMITLPIRLTGNSDCFLLKVQGESMIQAGILEGDLLIVRQQNVANNGDIVVARIDDEATVKRFFKESDHICLQPENDAFSPIITQNCVIEGLVIGLVRDSI</sequence>
<dbReference type="InterPro" id="IPR011991">
    <property type="entry name" value="ArsR-like_HTH"/>
</dbReference>
<evidence type="ECO:0000259" key="15">
    <source>
        <dbReference type="Pfam" id="PF01726"/>
    </source>
</evidence>
<evidence type="ECO:0000256" key="2">
    <source>
        <dbReference type="ARBA" id="ARBA00022491"/>
    </source>
</evidence>
<evidence type="ECO:0000256" key="1">
    <source>
        <dbReference type="ARBA" id="ARBA00007484"/>
    </source>
</evidence>
<keyword evidence="4 12" id="KW-0227">DNA damage</keyword>
<reference evidence="16 17" key="1">
    <citation type="submission" date="2014-07" db="EMBL/GenBank/DDBJ databases">
        <authorList>
            <person name="McCorrison J."/>
            <person name="Sanka R."/>
            <person name="Torralba M."/>
            <person name="Gillis M."/>
            <person name="Haft D.H."/>
            <person name="Methe B."/>
            <person name="Sutton G."/>
            <person name="Nelson K.E."/>
        </authorList>
    </citation>
    <scope>NUCLEOTIDE SEQUENCE [LARGE SCALE GENOMIC DNA]</scope>
    <source>
        <strain evidence="16 17">DNF00314</strain>
    </source>
</reference>
<evidence type="ECO:0000313" key="17">
    <source>
        <dbReference type="Proteomes" id="UP000029628"/>
    </source>
</evidence>
<dbReference type="Proteomes" id="UP000029628">
    <property type="component" value="Unassembled WGS sequence"/>
</dbReference>
<dbReference type="AlphaFoldDB" id="A0A096CRJ5"/>
<dbReference type="PANTHER" id="PTHR33516:SF2">
    <property type="entry name" value="LEXA REPRESSOR-RELATED"/>
    <property type="match status" value="1"/>
</dbReference>
<dbReference type="PANTHER" id="PTHR33516">
    <property type="entry name" value="LEXA REPRESSOR"/>
    <property type="match status" value="1"/>
</dbReference>
<keyword evidence="2 12" id="KW-0678">Repressor</keyword>
<dbReference type="InterPro" id="IPR015927">
    <property type="entry name" value="Peptidase_S24_S26A/B/C"/>
</dbReference>
<dbReference type="eggNOG" id="COG1974">
    <property type="taxonomic scope" value="Bacteria"/>
</dbReference>
<dbReference type="HAMAP" id="MF_00015">
    <property type="entry name" value="LexA"/>
    <property type="match status" value="1"/>
</dbReference>
<keyword evidence="10 12" id="KW-0234">DNA repair</keyword>
<dbReference type="EC" id="3.4.21.88" evidence="12"/>
<dbReference type="InterPro" id="IPR036286">
    <property type="entry name" value="LexA/Signal_pep-like_sf"/>
</dbReference>
<dbReference type="FunFam" id="2.10.109.10:FF:000001">
    <property type="entry name" value="LexA repressor"/>
    <property type="match status" value="1"/>
</dbReference>